<gene>
    <name evidence="2" type="ORF">F2P56_033898</name>
</gene>
<name>A0A833TX78_JUGRE</name>
<dbReference type="InterPro" id="IPR039319">
    <property type="entry name" value="ELF3-like"/>
</dbReference>
<dbReference type="Gramene" id="Jr15_03590_p1">
    <property type="protein sequence ID" value="cds.Jr15_03590_p1"/>
    <property type="gene ID" value="Jr15_03590"/>
</dbReference>
<dbReference type="GO" id="GO:2000028">
    <property type="term" value="P:regulation of photoperiodism, flowering"/>
    <property type="evidence" value="ECO:0007669"/>
    <property type="project" value="InterPro"/>
</dbReference>
<accession>A0A833TX78</accession>
<dbReference type="EMBL" id="LIHL02000015">
    <property type="protein sequence ID" value="KAF5444798.1"/>
    <property type="molecule type" value="Genomic_DNA"/>
</dbReference>
<evidence type="ECO:0000313" key="2">
    <source>
        <dbReference type="EMBL" id="KAF5444798.1"/>
    </source>
</evidence>
<evidence type="ECO:0000256" key="1">
    <source>
        <dbReference type="SAM" id="MobiDB-lite"/>
    </source>
</evidence>
<dbReference type="Proteomes" id="UP000619265">
    <property type="component" value="Unassembled WGS sequence"/>
</dbReference>
<evidence type="ECO:0000313" key="3">
    <source>
        <dbReference type="Proteomes" id="UP000619265"/>
    </source>
</evidence>
<proteinExistence type="predicted"/>
<dbReference type="PANTHER" id="PTHR34281">
    <property type="entry name" value="PROTEIN EARLY FLOWERING 3"/>
    <property type="match status" value="1"/>
</dbReference>
<organism evidence="2 3">
    <name type="scientific">Juglans regia</name>
    <name type="common">English walnut</name>
    <dbReference type="NCBI Taxonomy" id="51240"/>
    <lineage>
        <taxon>Eukaryota</taxon>
        <taxon>Viridiplantae</taxon>
        <taxon>Streptophyta</taxon>
        <taxon>Embryophyta</taxon>
        <taxon>Tracheophyta</taxon>
        <taxon>Spermatophyta</taxon>
        <taxon>Magnoliopsida</taxon>
        <taxon>eudicotyledons</taxon>
        <taxon>Gunneridae</taxon>
        <taxon>Pentapetalae</taxon>
        <taxon>rosids</taxon>
        <taxon>fabids</taxon>
        <taxon>Fagales</taxon>
        <taxon>Juglandaceae</taxon>
        <taxon>Juglans</taxon>
    </lineage>
</organism>
<protein>
    <submittedName>
        <fullName evidence="2">Uncharacterized protein</fullName>
    </submittedName>
</protein>
<reference evidence="2" key="2">
    <citation type="submission" date="2020-03" db="EMBL/GenBank/DDBJ databases">
        <title>Walnut 2.0.</title>
        <authorList>
            <person name="Marrano A."/>
            <person name="Britton M."/>
            <person name="Zimin A.V."/>
            <person name="Zaini P.A."/>
            <person name="Workman R."/>
            <person name="Puiu D."/>
            <person name="Bianco L."/>
            <person name="Allen B.J."/>
            <person name="Troggio M."/>
            <person name="Leslie C.A."/>
            <person name="Timp W."/>
            <person name="Dendekar A."/>
            <person name="Salzberg S.L."/>
            <person name="Neale D.B."/>
        </authorList>
    </citation>
    <scope>NUCLEOTIDE SEQUENCE</scope>
    <source>
        <tissue evidence="2">Leaves</tissue>
    </source>
</reference>
<dbReference type="PANTHER" id="PTHR34281:SF2">
    <property type="entry name" value="PROTEIN EARLY FLOWERING 3"/>
    <property type="match status" value="1"/>
</dbReference>
<comment type="caution">
    <text evidence="2">The sequence shown here is derived from an EMBL/GenBank/DDBJ whole genome shotgun (WGS) entry which is preliminary data.</text>
</comment>
<dbReference type="AlphaFoldDB" id="A0A833TX78"/>
<sequence>MMFLRSMVDPIPGFDIFPDDVVGIIGQKHFWKSRRAIVNQPSSYGAYIGNSLPAPVATDNKMGPWCINQSLRHQWLIPIVSPSEGLVYKPYPGPGFMGTAYGGCGPFSQLVPLTGNLMNSAYWFPGHPSHHGIGNPPGTPLVGHTYFPTHGMPVMHPTMSGSAVEQVNQSARLGSHGQSQLSGGGANLNMQHQTSHKPERNL</sequence>
<reference evidence="2" key="1">
    <citation type="submission" date="2015-10" db="EMBL/GenBank/DDBJ databases">
        <authorList>
            <person name="Martinez-Garcia P.J."/>
            <person name="Crepeau M.W."/>
            <person name="Puiu D."/>
            <person name="Gonzalez-Ibeas D."/>
            <person name="Whalen J."/>
            <person name="Stevens K."/>
            <person name="Paul R."/>
            <person name="Butterfield T."/>
            <person name="Britton M."/>
            <person name="Reagan R."/>
            <person name="Chakraborty S."/>
            <person name="Walawage S.L."/>
            <person name="Vasquez-Gross H.A."/>
            <person name="Cardeno C."/>
            <person name="Famula R."/>
            <person name="Pratt K."/>
            <person name="Kuruganti S."/>
            <person name="Aradhya M.K."/>
            <person name="Leslie C.A."/>
            <person name="Dandekar A.M."/>
            <person name="Salzberg S.L."/>
            <person name="Wegrzyn J.L."/>
            <person name="Langley C.H."/>
            <person name="Neale D.B."/>
        </authorList>
    </citation>
    <scope>NUCLEOTIDE SEQUENCE</scope>
    <source>
        <tissue evidence="2">Leaves</tissue>
    </source>
</reference>
<feature type="region of interest" description="Disordered" evidence="1">
    <location>
        <begin position="165"/>
        <end position="202"/>
    </location>
</feature>